<evidence type="ECO:0000313" key="3">
    <source>
        <dbReference type="Proteomes" id="UP000545761"/>
    </source>
</evidence>
<reference evidence="2 3" key="1">
    <citation type="submission" date="2020-07" db="EMBL/GenBank/DDBJ databases">
        <title>Streptomyces isolated from Indian soil.</title>
        <authorList>
            <person name="Mandal S."/>
            <person name="Maiti P.K."/>
        </authorList>
    </citation>
    <scope>NUCLEOTIDE SEQUENCE [LARGE SCALE GENOMIC DNA]</scope>
    <source>
        <strain evidence="2 3">PSKA28</strain>
    </source>
</reference>
<feature type="region of interest" description="Disordered" evidence="1">
    <location>
        <begin position="1"/>
        <end position="35"/>
    </location>
</feature>
<proteinExistence type="predicted"/>
<comment type="caution">
    <text evidence="2">The sequence shown here is derived from an EMBL/GenBank/DDBJ whole genome shotgun (WGS) entry which is preliminary data.</text>
</comment>
<dbReference type="Proteomes" id="UP000545761">
    <property type="component" value="Unassembled WGS sequence"/>
</dbReference>
<feature type="region of interest" description="Disordered" evidence="1">
    <location>
        <begin position="125"/>
        <end position="151"/>
    </location>
</feature>
<dbReference type="AlphaFoldDB" id="A0A7W0DVG7"/>
<organism evidence="2 3">
    <name type="scientific">Streptomyces himalayensis subsp. himalayensis</name>
    <dbReference type="NCBI Taxonomy" id="2756131"/>
    <lineage>
        <taxon>Bacteria</taxon>
        <taxon>Bacillati</taxon>
        <taxon>Actinomycetota</taxon>
        <taxon>Actinomycetes</taxon>
        <taxon>Kitasatosporales</taxon>
        <taxon>Streptomycetaceae</taxon>
        <taxon>Streptomyces</taxon>
        <taxon>Streptomyces himalayensis</taxon>
    </lineage>
</organism>
<sequence>MTDTMPEQTTDEQDWTGPETDATYPEFPQNPHNHRYTISIDGRGPMLVVRANTAAEITAASEELENAEVGAAIGRAWAAFKAGAALGNGLGATPVGASPAPGAAQQVAAGYPTPAPVPPAMPGVPGQAPAAWQNAGAPTPPAPPAQAQTPPEYAQSGWYRLNVPFKQKGVFDGITAQYQMRKGRPSEGGQFSFNKADKSWYVDPRYAGAFDQFQPVPA</sequence>
<protein>
    <submittedName>
        <fullName evidence="2">Uncharacterized protein</fullName>
    </submittedName>
</protein>
<name>A0A7W0DVG7_9ACTN</name>
<accession>A0A7W0DVG7</accession>
<evidence type="ECO:0000256" key="1">
    <source>
        <dbReference type="SAM" id="MobiDB-lite"/>
    </source>
</evidence>
<evidence type="ECO:0000313" key="2">
    <source>
        <dbReference type="EMBL" id="MBA2951463.1"/>
    </source>
</evidence>
<gene>
    <name evidence="2" type="ORF">H1D24_38380</name>
</gene>
<dbReference type="EMBL" id="JACEHE010000046">
    <property type="protein sequence ID" value="MBA2951463.1"/>
    <property type="molecule type" value="Genomic_DNA"/>
</dbReference>
<dbReference type="RefSeq" id="WP_181662381.1">
    <property type="nucleotide sequence ID" value="NZ_JACEHE010000046.1"/>
</dbReference>